<reference evidence="1 2" key="1">
    <citation type="submission" date="2017-04" db="EMBL/GenBank/DDBJ databases">
        <authorList>
            <person name="Afonso C.L."/>
            <person name="Miller P.J."/>
            <person name="Scott M.A."/>
            <person name="Spackman E."/>
            <person name="Goraichik I."/>
            <person name="Dimitrov K.M."/>
            <person name="Suarez D.L."/>
            <person name="Swayne D.E."/>
        </authorList>
    </citation>
    <scope>NUCLEOTIDE SEQUENCE [LARGE SCALE GENOMIC DNA]</scope>
    <source>
        <strain evidence="1 2">KR-140</strain>
    </source>
</reference>
<dbReference type="AlphaFoldDB" id="A0A1W1V9K6"/>
<protein>
    <submittedName>
        <fullName evidence="1">Uncharacterized protein</fullName>
    </submittedName>
</protein>
<proteinExistence type="predicted"/>
<dbReference type="EMBL" id="FWWU01000009">
    <property type="protein sequence ID" value="SMB89953.1"/>
    <property type="molecule type" value="Genomic_DNA"/>
</dbReference>
<dbReference type="Proteomes" id="UP000192582">
    <property type="component" value="Unassembled WGS sequence"/>
</dbReference>
<name>A0A1W1V9K6_9DEIO</name>
<accession>A0A1W1V9K6</accession>
<keyword evidence="2" id="KW-1185">Reference proteome</keyword>
<sequence>MDALGSMAQDVALDVPGAMLAATEFETSLLNLTRTIAKGAIRVGEPEAQAERVAAAERQVRFIGTRLRELHQVTQS</sequence>
<evidence type="ECO:0000313" key="1">
    <source>
        <dbReference type="EMBL" id="SMB89953.1"/>
    </source>
</evidence>
<evidence type="ECO:0000313" key="2">
    <source>
        <dbReference type="Proteomes" id="UP000192582"/>
    </source>
</evidence>
<organism evidence="1 2">
    <name type="scientific">Deinococcus hopiensis KR-140</name>
    <dbReference type="NCBI Taxonomy" id="695939"/>
    <lineage>
        <taxon>Bacteria</taxon>
        <taxon>Thermotogati</taxon>
        <taxon>Deinococcota</taxon>
        <taxon>Deinococci</taxon>
        <taxon>Deinococcales</taxon>
        <taxon>Deinococcaceae</taxon>
        <taxon>Deinococcus</taxon>
    </lineage>
</organism>
<gene>
    <name evidence="1" type="ORF">SAMN00790413_00599</name>
</gene>